<dbReference type="Proteomes" id="UP000076632">
    <property type="component" value="Unassembled WGS sequence"/>
</dbReference>
<dbReference type="AlphaFoldDB" id="A0A164ZUX4"/>
<accession>A0A164ZUX4</accession>
<evidence type="ECO:0000313" key="2">
    <source>
        <dbReference type="Proteomes" id="UP000076632"/>
    </source>
</evidence>
<dbReference type="RefSeq" id="XP_018185118.1">
    <property type="nucleotide sequence ID" value="XM_018336522.1"/>
</dbReference>
<dbReference type="EMBL" id="KV407465">
    <property type="protein sequence ID" value="KZF19563.1"/>
    <property type="molecule type" value="Genomic_DNA"/>
</dbReference>
<dbReference type="GeneID" id="28901659"/>
<sequence>MTLHRGRHKRNNSRGYQISHCQCGSFVARWCSVVGELAKRCTDLVLECHFVVFVLYFSCAGRWTLFWPVLSCCWVSCLSCTVI</sequence>
<keyword evidence="2" id="KW-1185">Reference proteome</keyword>
<proteinExistence type="predicted"/>
<reference evidence="1 2" key="1">
    <citation type="journal article" date="2016" name="Fungal Biol.">
        <title>The genome of Xylona heveae provides a window into fungal endophytism.</title>
        <authorList>
            <person name="Gazis R."/>
            <person name="Kuo A."/>
            <person name="Riley R."/>
            <person name="LaButti K."/>
            <person name="Lipzen A."/>
            <person name="Lin J."/>
            <person name="Amirebrahimi M."/>
            <person name="Hesse C.N."/>
            <person name="Spatafora J.W."/>
            <person name="Henrissat B."/>
            <person name="Hainaut M."/>
            <person name="Grigoriev I.V."/>
            <person name="Hibbett D.S."/>
        </authorList>
    </citation>
    <scope>NUCLEOTIDE SEQUENCE [LARGE SCALE GENOMIC DNA]</scope>
    <source>
        <strain evidence="1 2">TC161</strain>
    </source>
</reference>
<gene>
    <name evidence="1" type="ORF">L228DRAFT_36167</name>
</gene>
<protein>
    <submittedName>
        <fullName evidence="1">Uncharacterized protein</fullName>
    </submittedName>
</protein>
<evidence type="ECO:0000313" key="1">
    <source>
        <dbReference type="EMBL" id="KZF19563.1"/>
    </source>
</evidence>
<name>A0A164ZUX4_XYLHT</name>
<organism evidence="1 2">
    <name type="scientific">Xylona heveae (strain CBS 132557 / TC161)</name>
    <dbReference type="NCBI Taxonomy" id="1328760"/>
    <lineage>
        <taxon>Eukaryota</taxon>
        <taxon>Fungi</taxon>
        <taxon>Dikarya</taxon>
        <taxon>Ascomycota</taxon>
        <taxon>Pezizomycotina</taxon>
        <taxon>Xylonomycetes</taxon>
        <taxon>Xylonales</taxon>
        <taxon>Xylonaceae</taxon>
        <taxon>Xylona</taxon>
    </lineage>
</organism>
<dbReference type="InParanoid" id="A0A164ZUX4"/>